<evidence type="ECO:0000313" key="2">
    <source>
        <dbReference type="EMBL" id="EFJ06019.1"/>
    </source>
</evidence>
<dbReference type="AlphaFoldDB" id="D8TBH9"/>
<dbReference type="Gramene" id="EFJ06019">
    <property type="protein sequence ID" value="EFJ06019"/>
    <property type="gene ID" value="SELMODRAFT_448949"/>
</dbReference>
<name>D8TBH9_SELML</name>
<feature type="transmembrane region" description="Helical" evidence="1">
    <location>
        <begin position="77"/>
        <end position="97"/>
    </location>
</feature>
<evidence type="ECO:0000313" key="3">
    <source>
        <dbReference type="Proteomes" id="UP000001514"/>
    </source>
</evidence>
<dbReference type="InParanoid" id="D8TBH9"/>
<organism evidence="3">
    <name type="scientific">Selaginella moellendorffii</name>
    <name type="common">Spikemoss</name>
    <dbReference type="NCBI Taxonomy" id="88036"/>
    <lineage>
        <taxon>Eukaryota</taxon>
        <taxon>Viridiplantae</taxon>
        <taxon>Streptophyta</taxon>
        <taxon>Embryophyta</taxon>
        <taxon>Tracheophyta</taxon>
        <taxon>Lycopodiopsida</taxon>
        <taxon>Selaginellales</taxon>
        <taxon>Selaginellaceae</taxon>
        <taxon>Selaginella</taxon>
    </lineage>
</organism>
<dbReference type="KEGG" id="smo:SELMODRAFT_448949"/>
<keyword evidence="3" id="KW-1185">Reference proteome</keyword>
<evidence type="ECO:0000256" key="1">
    <source>
        <dbReference type="SAM" id="Phobius"/>
    </source>
</evidence>
<feature type="transmembrane region" description="Helical" evidence="1">
    <location>
        <begin position="658"/>
        <end position="680"/>
    </location>
</feature>
<gene>
    <name evidence="2" type="ORF">SELMODRAFT_448949</name>
</gene>
<reference evidence="2 3" key="1">
    <citation type="journal article" date="2011" name="Science">
        <title>The Selaginella genome identifies genetic changes associated with the evolution of vascular plants.</title>
        <authorList>
            <person name="Banks J.A."/>
            <person name="Nishiyama T."/>
            <person name="Hasebe M."/>
            <person name="Bowman J.L."/>
            <person name="Gribskov M."/>
            <person name="dePamphilis C."/>
            <person name="Albert V.A."/>
            <person name="Aono N."/>
            <person name="Aoyama T."/>
            <person name="Ambrose B.A."/>
            <person name="Ashton N.W."/>
            <person name="Axtell M.J."/>
            <person name="Barker E."/>
            <person name="Barker M.S."/>
            <person name="Bennetzen J.L."/>
            <person name="Bonawitz N.D."/>
            <person name="Chapple C."/>
            <person name="Cheng C."/>
            <person name="Correa L.G."/>
            <person name="Dacre M."/>
            <person name="DeBarry J."/>
            <person name="Dreyer I."/>
            <person name="Elias M."/>
            <person name="Engstrom E.M."/>
            <person name="Estelle M."/>
            <person name="Feng L."/>
            <person name="Finet C."/>
            <person name="Floyd S.K."/>
            <person name="Frommer W.B."/>
            <person name="Fujita T."/>
            <person name="Gramzow L."/>
            <person name="Gutensohn M."/>
            <person name="Harholt J."/>
            <person name="Hattori M."/>
            <person name="Heyl A."/>
            <person name="Hirai T."/>
            <person name="Hiwatashi Y."/>
            <person name="Ishikawa M."/>
            <person name="Iwata M."/>
            <person name="Karol K.G."/>
            <person name="Koehler B."/>
            <person name="Kolukisaoglu U."/>
            <person name="Kubo M."/>
            <person name="Kurata T."/>
            <person name="Lalonde S."/>
            <person name="Li K."/>
            <person name="Li Y."/>
            <person name="Litt A."/>
            <person name="Lyons E."/>
            <person name="Manning G."/>
            <person name="Maruyama T."/>
            <person name="Michael T.P."/>
            <person name="Mikami K."/>
            <person name="Miyazaki S."/>
            <person name="Morinaga S."/>
            <person name="Murata T."/>
            <person name="Mueller-Roeber B."/>
            <person name="Nelson D.R."/>
            <person name="Obara M."/>
            <person name="Oguri Y."/>
            <person name="Olmstead R.G."/>
            <person name="Onodera N."/>
            <person name="Petersen B.L."/>
            <person name="Pils B."/>
            <person name="Prigge M."/>
            <person name="Rensing S.A."/>
            <person name="Riano-Pachon D.M."/>
            <person name="Roberts A.W."/>
            <person name="Sato Y."/>
            <person name="Scheller H.V."/>
            <person name="Schulz B."/>
            <person name="Schulz C."/>
            <person name="Shakirov E.V."/>
            <person name="Shibagaki N."/>
            <person name="Shinohara N."/>
            <person name="Shippen D.E."/>
            <person name="Soerensen I."/>
            <person name="Sotooka R."/>
            <person name="Sugimoto N."/>
            <person name="Sugita M."/>
            <person name="Sumikawa N."/>
            <person name="Tanurdzic M."/>
            <person name="Theissen G."/>
            <person name="Ulvskov P."/>
            <person name="Wakazuki S."/>
            <person name="Weng J.K."/>
            <person name="Willats W.W."/>
            <person name="Wipf D."/>
            <person name="Wolf P.G."/>
            <person name="Yang L."/>
            <person name="Zimmer A.D."/>
            <person name="Zhu Q."/>
            <person name="Mitros T."/>
            <person name="Hellsten U."/>
            <person name="Loque D."/>
            <person name="Otillar R."/>
            <person name="Salamov A."/>
            <person name="Schmutz J."/>
            <person name="Shapiro H."/>
            <person name="Lindquist E."/>
            <person name="Lucas S."/>
            <person name="Rokhsar D."/>
            <person name="Grigoriev I.V."/>
        </authorList>
    </citation>
    <scope>NUCLEOTIDE SEQUENCE [LARGE SCALE GENOMIC DNA]</scope>
</reference>
<sequence>MALVVNFLKEVSFAALDDLTAMIFQNATVYTLNQPENSHFSRLLTNDQHCYSKMASNDNMKRQATNLRTWLSRKDKIVAALVMVGALCAAVAVMIFGKIRFFGAQSLAPEFYSDLIQEEGSTCWETNFFATTYDPFYKWIASTSLPSAFKDLPIERATLGYQRASVWRVAGNMTRHNTSFFYNSPDPHVLGGVIARKSSSWIWTMVINWGMSVRICFTTTDPLQNSCLWTTPIVWTGKEGEFALLMSAVPFRRASANPYQERNPYAKHGSYLSNFAGNARTSQCLMINDRVDKGRYWQYIYSGKPCKKSTPIVYTPDIISYLAFPSHQCACKGSVCFVGLNITGSSTSDEDLRVKLNSSRCEDSNSFWGEPRIADVLVSIVYFSYSSRWDLHLGINVTFNVSEMLEAQKRVDDCVHGWLQQRETKPGAQDGAALLSFCSRPGEVVLEAIKKSASVFEKYQQRILEGAILDTLEAKVPVEVTDDVHCGIERGQIDRETCLLGLDEVKTKQEAELLLKNLQAFARVADVKRVGEREWKKGSSKRSDVSIEIVTTLLALLLTVAGMLSKKLQDVEDMVLDWAADFKDWVKRRIGMHFFRTGIRGVVICTAAMWSMFALYKSIGDIQTEPELATSGTVLQRSNEIYFLVTTTSSIQITPKWIVFWMVCSFVGLLLVGALLYVYFLMSFVELGLEAEAKQLDRQETFP</sequence>
<dbReference type="EMBL" id="GL377709">
    <property type="protein sequence ID" value="EFJ06019.1"/>
    <property type="molecule type" value="Genomic_DNA"/>
</dbReference>
<accession>D8TBH9</accession>
<keyword evidence="1" id="KW-0812">Transmembrane</keyword>
<dbReference type="HOGENOM" id="CLU_020955_0_0_1"/>
<protein>
    <submittedName>
        <fullName evidence="2">Uncharacterized protein</fullName>
    </submittedName>
</protein>
<keyword evidence="1" id="KW-0472">Membrane</keyword>
<dbReference type="Proteomes" id="UP000001514">
    <property type="component" value="Unassembled WGS sequence"/>
</dbReference>
<proteinExistence type="predicted"/>
<keyword evidence="1" id="KW-1133">Transmembrane helix</keyword>
<feature type="transmembrane region" description="Helical" evidence="1">
    <location>
        <begin position="597"/>
        <end position="616"/>
    </location>
</feature>